<dbReference type="GeneTree" id="ENSGT00940000155868"/>
<dbReference type="GO" id="GO:0048013">
    <property type="term" value="P:ephrin receptor signaling pathway"/>
    <property type="evidence" value="ECO:0007669"/>
    <property type="project" value="TreeGrafter"/>
</dbReference>
<feature type="signal peptide" evidence="9">
    <location>
        <begin position="1"/>
        <end position="22"/>
    </location>
</feature>
<reference evidence="12" key="1">
    <citation type="submission" date="2013-10" db="EMBL/GenBank/DDBJ databases">
        <authorList>
            <person name="Schartl M."/>
            <person name="Warren W."/>
        </authorList>
    </citation>
    <scope>NUCLEOTIDE SEQUENCE [LARGE SCALE GENOMIC DNA]</scope>
    <source>
        <strain evidence="12">female</strain>
    </source>
</reference>
<proteinExistence type="inferred from homology"/>
<keyword evidence="2 9" id="KW-0732">Signal</keyword>
<dbReference type="InterPro" id="IPR001799">
    <property type="entry name" value="Ephrin_RBD"/>
</dbReference>
<sequence length="339" mass="37869">MGGRARSCGAVILLAIVCSCRGVTLESIHWSSSNSKFTPSQGLVLYPQIGDKMDIVCPRANPSSGRTEEFYKVYLVTKSQMESCGVAKTDTPLLNCDKPDQDVKFTFKFQEFSPNLWGLEFLKGRDYYITSTSTGSLRGLDNTKGGACRTKSMKLVLRVGQTTSILPKSAFTSYDVVSKAQNRNKIFLISPDKNELFNLEKSYLNNQQKPKEGLGNHNIIKQKLLRPLTFGVINMSCLFLSLLLVIVVVSVVLWRYHQRCCVPDQPPASVSLSTLAVPKRDSFSSDNDGSDRSEVVFPLRPSESMICRHYERVSGEYGPPVYIVQEIMPQSPTNVYYKV</sequence>
<evidence type="ECO:0000256" key="9">
    <source>
        <dbReference type="SAM" id="SignalP"/>
    </source>
</evidence>
<dbReference type="PRINTS" id="PR01347">
    <property type="entry name" value="EPHRIN"/>
</dbReference>
<evidence type="ECO:0000313" key="11">
    <source>
        <dbReference type="Ensembl" id="ENSPFOP00000023818.1"/>
    </source>
</evidence>
<dbReference type="Pfam" id="PF00812">
    <property type="entry name" value="Ephrin"/>
    <property type="match status" value="1"/>
</dbReference>
<evidence type="ECO:0000256" key="8">
    <source>
        <dbReference type="SAM" id="Phobius"/>
    </source>
</evidence>
<keyword evidence="8" id="KW-1133">Transmembrane helix</keyword>
<dbReference type="PROSITE" id="PS01299">
    <property type="entry name" value="EPHRIN_RBD_1"/>
    <property type="match status" value="1"/>
</dbReference>
<evidence type="ECO:0000256" key="2">
    <source>
        <dbReference type="ARBA" id="ARBA00022729"/>
    </source>
</evidence>
<dbReference type="Ensembl" id="ENSPFOT00000025003.1">
    <property type="protein sequence ID" value="ENSPFOP00000023818.1"/>
    <property type="gene ID" value="ENSPFOG00000009047.2"/>
</dbReference>
<dbReference type="GO" id="GO:0046875">
    <property type="term" value="F:ephrin receptor binding"/>
    <property type="evidence" value="ECO:0007669"/>
    <property type="project" value="TreeGrafter"/>
</dbReference>
<dbReference type="EMBL" id="AYCK01005522">
    <property type="status" value="NOT_ANNOTATED_CDS"/>
    <property type="molecule type" value="Genomic_DNA"/>
</dbReference>
<dbReference type="PANTHER" id="PTHR11304:SF18">
    <property type="entry name" value="EPHRIN-B2"/>
    <property type="match status" value="1"/>
</dbReference>
<keyword evidence="4 6" id="KW-1015">Disulfide bond</keyword>
<keyword evidence="12" id="KW-1185">Reference proteome</keyword>
<evidence type="ECO:0000313" key="12">
    <source>
        <dbReference type="Proteomes" id="UP000028760"/>
    </source>
</evidence>
<evidence type="ECO:0000256" key="7">
    <source>
        <dbReference type="RuleBase" id="RU004375"/>
    </source>
</evidence>
<dbReference type="Proteomes" id="UP000028760">
    <property type="component" value="Unassembled WGS sequence"/>
</dbReference>
<comment type="subcellular location">
    <subcellularLocation>
        <location evidence="1">Membrane</location>
    </subcellularLocation>
</comment>
<evidence type="ECO:0000259" key="10">
    <source>
        <dbReference type="PROSITE" id="PS51551"/>
    </source>
</evidence>
<keyword evidence="5" id="KW-0325">Glycoprotein</keyword>
<dbReference type="PROSITE" id="PS51551">
    <property type="entry name" value="EPHRIN_RBD_2"/>
    <property type="match status" value="1"/>
</dbReference>
<organism evidence="11 12">
    <name type="scientific">Poecilia formosa</name>
    <name type="common">Amazon molly</name>
    <name type="synonym">Limia formosa</name>
    <dbReference type="NCBI Taxonomy" id="48698"/>
    <lineage>
        <taxon>Eukaryota</taxon>
        <taxon>Metazoa</taxon>
        <taxon>Chordata</taxon>
        <taxon>Craniata</taxon>
        <taxon>Vertebrata</taxon>
        <taxon>Euteleostomi</taxon>
        <taxon>Actinopterygii</taxon>
        <taxon>Neopterygii</taxon>
        <taxon>Teleostei</taxon>
        <taxon>Neoteleostei</taxon>
        <taxon>Acanthomorphata</taxon>
        <taxon>Ovalentaria</taxon>
        <taxon>Atherinomorphae</taxon>
        <taxon>Cyprinodontiformes</taxon>
        <taxon>Poeciliidae</taxon>
        <taxon>Poeciliinae</taxon>
        <taxon>Poecilia</taxon>
    </lineage>
</organism>
<dbReference type="GO" id="GO:0007411">
    <property type="term" value="P:axon guidance"/>
    <property type="evidence" value="ECO:0007669"/>
    <property type="project" value="TreeGrafter"/>
</dbReference>
<dbReference type="Gene3D" id="2.60.40.420">
    <property type="entry name" value="Cupredoxins - blue copper proteins"/>
    <property type="match status" value="1"/>
</dbReference>
<accession>A0A096LXC7</accession>
<comment type="similarity">
    <text evidence="6 7">Belongs to the ephrin family.</text>
</comment>
<dbReference type="InterPro" id="IPR031328">
    <property type="entry name" value="Ephrin"/>
</dbReference>
<feature type="transmembrane region" description="Helical" evidence="8">
    <location>
        <begin position="228"/>
        <end position="254"/>
    </location>
</feature>
<comment type="caution">
    <text evidence="6">Lacks conserved residue(s) required for the propagation of feature annotation.</text>
</comment>
<dbReference type="InterPro" id="IPR008972">
    <property type="entry name" value="Cupredoxin"/>
</dbReference>
<name>A0A096LXC7_POEFO</name>
<dbReference type="SUPFAM" id="SSF49503">
    <property type="entry name" value="Cupredoxins"/>
    <property type="match status" value="1"/>
</dbReference>
<reference evidence="11" key="2">
    <citation type="submission" date="2025-08" db="UniProtKB">
        <authorList>
            <consortium name="Ensembl"/>
        </authorList>
    </citation>
    <scope>IDENTIFICATION</scope>
</reference>
<dbReference type="InterPro" id="IPR019765">
    <property type="entry name" value="Ephrin_CS"/>
</dbReference>
<feature type="disulfide bond" evidence="6">
    <location>
        <begin position="84"/>
        <end position="148"/>
    </location>
</feature>
<evidence type="ECO:0000256" key="6">
    <source>
        <dbReference type="PROSITE-ProRule" id="PRU00884"/>
    </source>
</evidence>
<evidence type="ECO:0000256" key="1">
    <source>
        <dbReference type="ARBA" id="ARBA00004370"/>
    </source>
</evidence>
<dbReference type="PANTHER" id="PTHR11304">
    <property type="entry name" value="EPHRIN"/>
    <property type="match status" value="1"/>
</dbReference>
<feature type="domain" description="Ephrin RBD" evidence="10">
    <location>
        <begin position="23"/>
        <end position="159"/>
    </location>
</feature>
<evidence type="ECO:0000256" key="3">
    <source>
        <dbReference type="ARBA" id="ARBA00023136"/>
    </source>
</evidence>
<keyword evidence="8" id="KW-0812">Transmembrane</keyword>
<keyword evidence="3 7" id="KW-0472">Membrane</keyword>
<dbReference type="EMBL" id="AYCK01005523">
    <property type="status" value="NOT_ANNOTATED_CDS"/>
    <property type="molecule type" value="Genomic_DNA"/>
</dbReference>
<dbReference type="GO" id="GO:0005886">
    <property type="term" value="C:plasma membrane"/>
    <property type="evidence" value="ECO:0007669"/>
    <property type="project" value="TreeGrafter"/>
</dbReference>
<dbReference type="AlphaFoldDB" id="A0A096LXC7"/>
<feature type="chain" id="PRO_5001926714" description="Ephrin RBD domain-containing protein" evidence="9">
    <location>
        <begin position="23"/>
        <end position="339"/>
    </location>
</feature>
<dbReference type="PROSITE" id="PS51257">
    <property type="entry name" value="PROKAR_LIPOPROTEIN"/>
    <property type="match status" value="1"/>
</dbReference>
<reference evidence="11" key="3">
    <citation type="submission" date="2025-09" db="UniProtKB">
        <authorList>
            <consortium name="Ensembl"/>
        </authorList>
    </citation>
    <scope>IDENTIFICATION</scope>
</reference>
<evidence type="ECO:0000256" key="4">
    <source>
        <dbReference type="ARBA" id="ARBA00023157"/>
    </source>
</evidence>
<dbReference type="GO" id="GO:0048514">
    <property type="term" value="P:blood vessel morphogenesis"/>
    <property type="evidence" value="ECO:0007669"/>
    <property type="project" value="TreeGrafter"/>
</dbReference>
<protein>
    <recommendedName>
        <fullName evidence="10">Ephrin RBD domain-containing protein</fullName>
    </recommendedName>
</protein>
<evidence type="ECO:0000256" key="5">
    <source>
        <dbReference type="ARBA" id="ARBA00023180"/>
    </source>
</evidence>